<dbReference type="RefSeq" id="WP_200312049.1">
    <property type="nucleotide sequence ID" value="NZ_JAENIM010000042.1"/>
</dbReference>
<gene>
    <name evidence="2" type="ORF">JIN82_12825</name>
</gene>
<dbReference type="InterPro" id="IPR012902">
    <property type="entry name" value="N_methyl_site"/>
</dbReference>
<dbReference type="AlphaFoldDB" id="A0A8J7MFV9"/>
<name>A0A8J7MFV9_9BACT</name>
<keyword evidence="1" id="KW-0812">Transmembrane</keyword>
<dbReference type="Proteomes" id="UP000624703">
    <property type="component" value="Unassembled WGS sequence"/>
</dbReference>
<dbReference type="Gene3D" id="3.30.700.10">
    <property type="entry name" value="Glycoprotein, Type 4 Pilin"/>
    <property type="match status" value="1"/>
</dbReference>
<comment type="caution">
    <text evidence="2">The sequence shown here is derived from an EMBL/GenBank/DDBJ whole genome shotgun (WGS) entry which is preliminary data.</text>
</comment>
<reference evidence="2" key="1">
    <citation type="submission" date="2021-01" db="EMBL/GenBank/DDBJ databases">
        <title>Modified the classification status of verrucomicrobia.</title>
        <authorList>
            <person name="Feng X."/>
        </authorList>
    </citation>
    <scope>NUCLEOTIDE SEQUENCE</scope>
    <source>
        <strain evidence="2">_KCTC 22039</strain>
    </source>
</reference>
<dbReference type="EMBL" id="JAENIM010000042">
    <property type="protein sequence ID" value="MBK1792037.1"/>
    <property type="molecule type" value="Genomic_DNA"/>
</dbReference>
<organism evidence="2 3">
    <name type="scientific">Persicirhabdus sediminis</name>
    <dbReference type="NCBI Taxonomy" id="454144"/>
    <lineage>
        <taxon>Bacteria</taxon>
        <taxon>Pseudomonadati</taxon>
        <taxon>Verrucomicrobiota</taxon>
        <taxon>Verrucomicrobiia</taxon>
        <taxon>Verrucomicrobiales</taxon>
        <taxon>Verrucomicrobiaceae</taxon>
        <taxon>Persicirhabdus</taxon>
    </lineage>
</organism>
<dbReference type="SUPFAM" id="SSF54523">
    <property type="entry name" value="Pili subunits"/>
    <property type="match status" value="1"/>
</dbReference>
<keyword evidence="1" id="KW-0472">Membrane</keyword>
<dbReference type="InterPro" id="IPR045584">
    <property type="entry name" value="Pilin-like"/>
</dbReference>
<evidence type="ECO:0000256" key="1">
    <source>
        <dbReference type="SAM" id="Phobius"/>
    </source>
</evidence>
<evidence type="ECO:0000313" key="3">
    <source>
        <dbReference type="Proteomes" id="UP000624703"/>
    </source>
</evidence>
<keyword evidence="3" id="KW-1185">Reference proteome</keyword>
<proteinExistence type="predicted"/>
<sequence>MYTPPVPPTGRVARGITLIELTVVIVVMLTLISVLFMAGRAYKEGADRANCILNIRTVQQSVRSWQNVNNVPADGVTAIDEDEVYGDGKFLPVRPSCPANGSYTFAVAVPVVGSLVVDCDIDGHEPEDSVGW</sequence>
<keyword evidence="1" id="KW-1133">Transmembrane helix</keyword>
<protein>
    <submittedName>
        <fullName evidence="2">Type II secretion system protein</fullName>
    </submittedName>
</protein>
<feature type="transmembrane region" description="Helical" evidence="1">
    <location>
        <begin position="12"/>
        <end position="38"/>
    </location>
</feature>
<accession>A0A8J7MFV9</accession>
<evidence type="ECO:0000313" key="2">
    <source>
        <dbReference type="EMBL" id="MBK1792037.1"/>
    </source>
</evidence>
<dbReference type="PROSITE" id="PS00409">
    <property type="entry name" value="PROKAR_NTER_METHYL"/>
    <property type="match status" value="1"/>
</dbReference>